<feature type="transmembrane region" description="Helical" evidence="2">
    <location>
        <begin position="339"/>
        <end position="362"/>
    </location>
</feature>
<evidence type="ECO:0000256" key="2">
    <source>
        <dbReference type="SAM" id="Phobius"/>
    </source>
</evidence>
<reference evidence="3 4" key="1">
    <citation type="submission" date="2018-07" db="EMBL/GenBank/DDBJ databases">
        <title>Section-level genome sequencing of Aspergillus section Nigri to investigate inter- and intra-species variation.</title>
        <authorList>
            <consortium name="DOE Joint Genome Institute"/>
            <person name="Vesth T.C."/>
            <person name="Nybo J.L."/>
            <person name="Theobald S."/>
            <person name="Frisvad J.C."/>
            <person name="Larsen T.O."/>
            <person name="Nielsen K.F."/>
            <person name="Hoof J.B."/>
            <person name="Brandl J."/>
            <person name="Salamov A."/>
            <person name="Riley R."/>
            <person name="Gladden J.M."/>
            <person name="Phatale P."/>
            <person name="Nielsen M.T."/>
            <person name="Lyhne E.K."/>
            <person name="Kogle M.E."/>
            <person name="Strasser K."/>
            <person name="McDonnell E."/>
            <person name="Barry K."/>
            <person name="Clum A."/>
            <person name="Chen C."/>
            <person name="Nolan M."/>
            <person name="Sandor L."/>
            <person name="Kuo A."/>
            <person name="Lipzen A."/>
            <person name="Hainaut M."/>
            <person name="Drula E."/>
            <person name="Tsang A."/>
            <person name="Magnuson J.K."/>
            <person name="Henrissat B."/>
            <person name="Wiebenga A."/>
            <person name="Simmons B.A."/>
            <person name="Makela M.R."/>
            <person name="De vries R.P."/>
            <person name="Grigoriev I.V."/>
            <person name="Mortensen U.H."/>
            <person name="Baker S.E."/>
            <person name="Andersen M.R."/>
        </authorList>
    </citation>
    <scope>NUCLEOTIDE SEQUENCE [LARGE SCALE GENOMIC DNA]</scope>
    <source>
        <strain evidence="3 4">ATCC 13157</strain>
    </source>
</reference>
<organism evidence="3 4">
    <name type="scientific">Aspergillus phoenicis ATCC 13157</name>
    <dbReference type="NCBI Taxonomy" id="1353007"/>
    <lineage>
        <taxon>Eukaryota</taxon>
        <taxon>Fungi</taxon>
        <taxon>Dikarya</taxon>
        <taxon>Ascomycota</taxon>
        <taxon>Pezizomycotina</taxon>
        <taxon>Eurotiomycetes</taxon>
        <taxon>Eurotiomycetidae</taxon>
        <taxon>Eurotiales</taxon>
        <taxon>Aspergillaceae</taxon>
        <taxon>Aspergillus</taxon>
    </lineage>
</organism>
<dbReference type="GO" id="GO:0070916">
    <property type="term" value="C:inositol phosphoceramide synthase complex"/>
    <property type="evidence" value="ECO:0007669"/>
    <property type="project" value="TreeGrafter"/>
</dbReference>
<feature type="transmembrane region" description="Helical" evidence="2">
    <location>
        <begin position="259"/>
        <end position="283"/>
    </location>
</feature>
<evidence type="ECO:0000313" key="4">
    <source>
        <dbReference type="Proteomes" id="UP000254937"/>
    </source>
</evidence>
<dbReference type="Proteomes" id="UP000254937">
    <property type="component" value="Unassembled WGS sequence"/>
</dbReference>
<accession>A0A370PC41</accession>
<feature type="region of interest" description="Disordered" evidence="1">
    <location>
        <begin position="45"/>
        <end position="67"/>
    </location>
</feature>
<gene>
    <name evidence="3" type="ORF">M752DRAFT_268781</name>
</gene>
<dbReference type="PANTHER" id="PTHR28077">
    <property type="entry name" value="INOSITOL PHOSPHORYLCERAMIDE SYNTHASE REGULATORY SUBUNIT KEI1"/>
    <property type="match status" value="1"/>
</dbReference>
<evidence type="ECO:0000313" key="3">
    <source>
        <dbReference type="EMBL" id="RDK39752.1"/>
    </source>
</evidence>
<dbReference type="GO" id="GO:0006673">
    <property type="term" value="P:inositol phosphoceramide metabolic process"/>
    <property type="evidence" value="ECO:0007669"/>
    <property type="project" value="InterPro"/>
</dbReference>
<dbReference type="InterPro" id="IPR013862">
    <property type="entry name" value="Kei1"/>
</dbReference>
<feature type="transmembrane region" description="Helical" evidence="2">
    <location>
        <begin position="185"/>
        <end position="207"/>
    </location>
</feature>
<evidence type="ECO:0000256" key="1">
    <source>
        <dbReference type="SAM" id="MobiDB-lite"/>
    </source>
</evidence>
<feature type="transmembrane region" description="Helical" evidence="2">
    <location>
        <begin position="227"/>
        <end position="247"/>
    </location>
</feature>
<keyword evidence="2" id="KW-0472">Membrane</keyword>
<dbReference type="GO" id="GO:0000139">
    <property type="term" value="C:Golgi membrane"/>
    <property type="evidence" value="ECO:0007669"/>
    <property type="project" value="TreeGrafter"/>
</dbReference>
<proteinExistence type="predicted"/>
<keyword evidence="2" id="KW-0812">Transmembrane</keyword>
<dbReference type="PANTHER" id="PTHR28077:SF1">
    <property type="entry name" value="INOSITOL PHOSPHORYLCERAMIDE SYNTHASE REGULATORY SUBUNIT KEI1"/>
    <property type="match status" value="1"/>
</dbReference>
<keyword evidence="4" id="KW-1185">Reference proteome</keyword>
<dbReference type="GO" id="GO:0070917">
    <property type="term" value="F:inositol phosphoceramide synthase regulator activity"/>
    <property type="evidence" value="ECO:0007669"/>
    <property type="project" value="InterPro"/>
</dbReference>
<dbReference type="EMBL" id="KZ851860">
    <property type="protein sequence ID" value="RDK39752.1"/>
    <property type="molecule type" value="Genomic_DNA"/>
</dbReference>
<sequence>MWKTFQDQPLRENSMQKGGFDIQVAYGSVRTTSWGSALAVTTGSVASSTARKGHRSAGGSPGKSCPCETRNWAPASLKHARLRPLLSISLSRQSFHSFSSFCRSLPSTTTTHPPNTQQSTPPLHNIPSALISLLGDINHGFIPSPPHPAARGWEPDPVWTPVARSRAEMRLTIASRLSGDLTQTFLYVMSLQTGASLITLSLLLNKISGLYGLLALLTGYHLSPVQLSMYIYSLLALGLATLLFPHIRKQTPLQCLALAWLYVFDSLINAAYTAAFGVTWFLVVSQHYDNGNASGPGGETIAQTAGFTSPKYDTTKTESGHYARRPDALGNAVAQPESFQSILVICCLWVIRAYFVFVMLAFARQALRLYVAVPRHTQLPTHSRNTSIASVASVADIDREPFSPYSPDGQGWQGKLGRIMISIGRNYWLGEDEEGGNWMATLGRRFRARAEDNELPGPLERERRRRSGTGPPQPSQSAFQAVALQQPIHEQVPGMNVKMHGWTESR</sequence>
<keyword evidence="2" id="KW-1133">Transmembrane helix</keyword>
<dbReference type="Pfam" id="PF08552">
    <property type="entry name" value="Kei1"/>
    <property type="match status" value="1"/>
</dbReference>
<protein>
    <submittedName>
        <fullName evidence="3">DUF1753-domain-containing protein</fullName>
    </submittedName>
</protein>
<feature type="region of interest" description="Disordered" evidence="1">
    <location>
        <begin position="449"/>
        <end position="479"/>
    </location>
</feature>
<dbReference type="AlphaFoldDB" id="A0A370PC41"/>
<name>A0A370PC41_ASPPH</name>